<dbReference type="InParanoid" id="F4SBV7"/>
<accession>F4SBV7</accession>
<gene>
    <name evidence="1" type="ORF">MELLADRAFT_69712</name>
</gene>
<dbReference type="EMBL" id="GL883195">
    <property type="protein sequence ID" value="EGF97876.1"/>
    <property type="molecule type" value="Genomic_DNA"/>
</dbReference>
<dbReference type="RefSeq" id="XP_007418854.1">
    <property type="nucleotide sequence ID" value="XM_007418792.1"/>
</dbReference>
<dbReference type="PANTHER" id="PTHR45786">
    <property type="entry name" value="DNA BINDING PROTEIN-LIKE"/>
    <property type="match status" value="1"/>
</dbReference>
<dbReference type="PANTHER" id="PTHR45786:SF74">
    <property type="entry name" value="ATP-DEPENDENT DNA HELICASE"/>
    <property type="match status" value="1"/>
</dbReference>
<dbReference type="Proteomes" id="UP000001072">
    <property type="component" value="Unassembled WGS sequence"/>
</dbReference>
<dbReference type="AlphaFoldDB" id="F4SBV7"/>
<sequence length="292" mass="32783">MHQIAVRAQWENSENSIQLRFSNEIPHNIGQCVDVCAKCDALHWIAERTRNTRTMGPSTYSTCCQGGKVLLPEHYFDFPPVPPFLQNLFTGKDNCTHFASNCPRASKELTVLNSKGALYHDMGLILPRPGTRASFAQIYVMGTQLEDEASHRKLMSRSKEVDVGIIAEIQDFMYEHNPYAQQFRMAHDILGTAGSISLKLKSVTPTEVGSEGHDIRTYCRPTVNKVAMIVAGGGVVGEKDRDLILHSVDGQWECVSEQHTGYLPLRYPLLFPYGQAGYDEFCRVPTPNRVRH</sequence>
<dbReference type="eggNOG" id="KOG0987">
    <property type="taxonomic scope" value="Eukaryota"/>
</dbReference>
<dbReference type="GeneID" id="18931299"/>
<evidence type="ECO:0000313" key="1">
    <source>
        <dbReference type="EMBL" id="EGF97876.1"/>
    </source>
</evidence>
<evidence type="ECO:0000313" key="2">
    <source>
        <dbReference type="Proteomes" id="UP000001072"/>
    </source>
</evidence>
<keyword evidence="2" id="KW-1185">Reference proteome</keyword>
<dbReference type="KEGG" id="mlr:MELLADRAFT_69712"/>
<protein>
    <submittedName>
        <fullName evidence="1">Uncharacterized protein</fullName>
    </submittedName>
</protein>
<dbReference type="OrthoDB" id="2272314at2759"/>
<dbReference type="STRING" id="747676.F4SBV7"/>
<proteinExistence type="predicted"/>
<organism evidence="2">
    <name type="scientific">Melampsora larici-populina (strain 98AG31 / pathotype 3-4-7)</name>
    <name type="common">Poplar leaf rust fungus</name>
    <dbReference type="NCBI Taxonomy" id="747676"/>
    <lineage>
        <taxon>Eukaryota</taxon>
        <taxon>Fungi</taxon>
        <taxon>Dikarya</taxon>
        <taxon>Basidiomycota</taxon>
        <taxon>Pucciniomycotina</taxon>
        <taxon>Pucciniomycetes</taxon>
        <taxon>Pucciniales</taxon>
        <taxon>Melampsoraceae</taxon>
        <taxon>Melampsora</taxon>
    </lineage>
</organism>
<reference evidence="2" key="1">
    <citation type="journal article" date="2011" name="Proc. Natl. Acad. Sci. U.S.A.">
        <title>Obligate biotrophy features unraveled by the genomic analysis of rust fungi.</title>
        <authorList>
            <person name="Duplessis S."/>
            <person name="Cuomo C.A."/>
            <person name="Lin Y.-C."/>
            <person name="Aerts A."/>
            <person name="Tisserant E."/>
            <person name="Veneault-Fourrey C."/>
            <person name="Joly D.L."/>
            <person name="Hacquard S."/>
            <person name="Amselem J."/>
            <person name="Cantarel B.L."/>
            <person name="Chiu R."/>
            <person name="Coutinho P.M."/>
            <person name="Feau N."/>
            <person name="Field M."/>
            <person name="Frey P."/>
            <person name="Gelhaye E."/>
            <person name="Goldberg J."/>
            <person name="Grabherr M.G."/>
            <person name="Kodira C.D."/>
            <person name="Kohler A."/>
            <person name="Kuees U."/>
            <person name="Lindquist E.A."/>
            <person name="Lucas S.M."/>
            <person name="Mago R."/>
            <person name="Mauceli E."/>
            <person name="Morin E."/>
            <person name="Murat C."/>
            <person name="Pangilinan J.L."/>
            <person name="Park R."/>
            <person name="Pearson M."/>
            <person name="Quesneville H."/>
            <person name="Rouhier N."/>
            <person name="Sakthikumar S."/>
            <person name="Salamov A.A."/>
            <person name="Schmutz J."/>
            <person name="Selles B."/>
            <person name="Shapiro H."/>
            <person name="Tanguay P."/>
            <person name="Tuskan G.A."/>
            <person name="Henrissat B."/>
            <person name="Van de Peer Y."/>
            <person name="Rouze P."/>
            <person name="Ellis J.G."/>
            <person name="Dodds P.N."/>
            <person name="Schein J.E."/>
            <person name="Zhong S."/>
            <person name="Hamelin R.C."/>
            <person name="Grigoriev I.V."/>
            <person name="Szabo L.J."/>
            <person name="Martin F."/>
        </authorList>
    </citation>
    <scope>NUCLEOTIDE SEQUENCE [LARGE SCALE GENOMIC DNA]</scope>
    <source>
        <strain evidence="2">98AG31 / pathotype 3-4-7</strain>
    </source>
</reference>
<name>F4SBV7_MELLP</name>
<dbReference type="VEuPathDB" id="FungiDB:MELLADRAFT_69712"/>
<dbReference type="HOGENOM" id="CLU_001324_5_1_1"/>